<evidence type="ECO:0000313" key="3">
    <source>
        <dbReference type="Proteomes" id="UP001385951"/>
    </source>
</evidence>
<gene>
    <name evidence="2" type="ORF">QCA50_015489</name>
</gene>
<accession>A0AAW0FML5</accession>
<feature type="transmembrane region" description="Helical" evidence="1">
    <location>
        <begin position="67"/>
        <end position="84"/>
    </location>
</feature>
<comment type="caution">
    <text evidence="2">The sequence shown here is derived from an EMBL/GenBank/DDBJ whole genome shotgun (WGS) entry which is preliminary data.</text>
</comment>
<protein>
    <submittedName>
        <fullName evidence="2">Uncharacterized protein</fullName>
    </submittedName>
</protein>
<sequence>MIGSLVPYPSNWPIDGCFVLTNPAFFRACWIPILCFETLLFVLNTYKCLSYRPFANTHLVIRLFRDGTIYYALMFIILLAAYIFPVPARPSLWLRHRHLYDRHLLLLRPYTHSPLSDLISPAALIALGLRSDVEYPIACG</sequence>
<evidence type="ECO:0000313" key="2">
    <source>
        <dbReference type="EMBL" id="KAK7681397.1"/>
    </source>
</evidence>
<dbReference type="Proteomes" id="UP001385951">
    <property type="component" value="Unassembled WGS sequence"/>
</dbReference>
<keyword evidence="1" id="KW-0472">Membrane</keyword>
<keyword evidence="3" id="KW-1185">Reference proteome</keyword>
<dbReference type="AlphaFoldDB" id="A0AAW0FML5"/>
<keyword evidence="1" id="KW-1133">Transmembrane helix</keyword>
<reference evidence="2 3" key="1">
    <citation type="submission" date="2022-09" db="EMBL/GenBank/DDBJ databases">
        <authorList>
            <person name="Palmer J.M."/>
        </authorList>
    </citation>
    <scope>NUCLEOTIDE SEQUENCE [LARGE SCALE GENOMIC DNA]</scope>
    <source>
        <strain evidence="2 3">DSM 7382</strain>
    </source>
</reference>
<proteinExistence type="predicted"/>
<organism evidence="2 3">
    <name type="scientific">Cerrena zonata</name>
    <dbReference type="NCBI Taxonomy" id="2478898"/>
    <lineage>
        <taxon>Eukaryota</taxon>
        <taxon>Fungi</taxon>
        <taxon>Dikarya</taxon>
        <taxon>Basidiomycota</taxon>
        <taxon>Agaricomycotina</taxon>
        <taxon>Agaricomycetes</taxon>
        <taxon>Polyporales</taxon>
        <taxon>Cerrenaceae</taxon>
        <taxon>Cerrena</taxon>
    </lineage>
</organism>
<feature type="transmembrane region" description="Helical" evidence="1">
    <location>
        <begin position="24"/>
        <end position="46"/>
    </location>
</feature>
<keyword evidence="1" id="KW-0812">Transmembrane</keyword>
<evidence type="ECO:0000256" key="1">
    <source>
        <dbReference type="SAM" id="Phobius"/>
    </source>
</evidence>
<name>A0AAW0FML5_9APHY</name>
<dbReference type="EMBL" id="JASBNA010000041">
    <property type="protein sequence ID" value="KAK7681397.1"/>
    <property type="molecule type" value="Genomic_DNA"/>
</dbReference>